<dbReference type="AlphaFoldDB" id="A0AAD4F7Q5"/>
<evidence type="ECO:0000313" key="2">
    <source>
        <dbReference type="EMBL" id="KAG7294531.1"/>
    </source>
</evidence>
<feature type="transmembrane region" description="Helical" evidence="1">
    <location>
        <begin position="61"/>
        <end position="87"/>
    </location>
</feature>
<reference evidence="2" key="1">
    <citation type="submission" date="2023-02" db="EMBL/GenBank/DDBJ databases">
        <authorList>
            <person name="Palmer J.M."/>
        </authorList>
    </citation>
    <scope>NUCLEOTIDE SEQUENCE</scope>
    <source>
        <strain evidence="2">FW57</strain>
    </source>
</reference>
<name>A0AAD4F7Q5_9PEZI</name>
<sequence length="424" mass="47841">MVCDENFSLPQQPANVFVNGTVYCWDWTLGRSYWLNEQDYTCREFDRGSCWCPQLKADPDIAGIGVILAYLISAGLTLFATFVCLLLSRTDGTRGPDGTWVAKFPTINAVDAVVRRRVCRVVVSWLEDRNWDTDVIAACAFDLVQALSDTQLVTGIAVLVAGMIGLTRKDSEKPMTVYHFTIVTDLAWFSSNAHLLSLLVLRSRGISAKERRRRSWAVRLPIALRAGLMVTLACLLLYASWITGFECWYYELDCPAKCTTKYPKCGEPRMWMIVNFVLILYSYPLHMFELSLTARRLWLGHRNRFLGNPGAEHASASWGVVSLVRGVIFWLWNILASELFSVLELIAWFVLGCYWVFQDRSLGHNVMTAEESSAEDKLGFGQLVPIVLLLLPLLGVAESYADHTEEKKMENDCNCDGCEWHAGS</sequence>
<dbReference type="InterPro" id="IPR053018">
    <property type="entry name" value="Elsinochrome_Biosynth-Asso"/>
</dbReference>
<keyword evidence="1" id="KW-0472">Membrane</keyword>
<dbReference type="PANTHER" id="PTHR37577">
    <property type="entry name" value="INTEGRAL MEMBRANE PROTEIN"/>
    <property type="match status" value="1"/>
</dbReference>
<evidence type="ECO:0000256" key="1">
    <source>
        <dbReference type="SAM" id="Phobius"/>
    </source>
</evidence>
<organism evidence="2 3">
    <name type="scientific">Staphylotrichum longicolle</name>
    <dbReference type="NCBI Taxonomy" id="669026"/>
    <lineage>
        <taxon>Eukaryota</taxon>
        <taxon>Fungi</taxon>
        <taxon>Dikarya</taxon>
        <taxon>Ascomycota</taxon>
        <taxon>Pezizomycotina</taxon>
        <taxon>Sordariomycetes</taxon>
        <taxon>Sordariomycetidae</taxon>
        <taxon>Sordariales</taxon>
        <taxon>Chaetomiaceae</taxon>
        <taxon>Staphylotrichum</taxon>
    </lineage>
</organism>
<dbReference type="Proteomes" id="UP001197093">
    <property type="component" value="Unassembled WGS sequence"/>
</dbReference>
<comment type="caution">
    <text evidence="2">The sequence shown here is derived from an EMBL/GenBank/DDBJ whole genome shotgun (WGS) entry which is preliminary data.</text>
</comment>
<feature type="transmembrane region" description="Helical" evidence="1">
    <location>
        <begin position="339"/>
        <end position="357"/>
    </location>
</feature>
<feature type="transmembrane region" description="Helical" evidence="1">
    <location>
        <begin position="378"/>
        <end position="397"/>
    </location>
</feature>
<feature type="transmembrane region" description="Helical" evidence="1">
    <location>
        <begin position="270"/>
        <end position="292"/>
    </location>
</feature>
<feature type="transmembrane region" description="Helical" evidence="1">
    <location>
        <begin position="222"/>
        <end position="242"/>
    </location>
</feature>
<keyword evidence="1" id="KW-0812">Transmembrane</keyword>
<evidence type="ECO:0000313" key="3">
    <source>
        <dbReference type="Proteomes" id="UP001197093"/>
    </source>
</evidence>
<protein>
    <submittedName>
        <fullName evidence="2">Uncharacterized protein</fullName>
    </submittedName>
</protein>
<proteinExistence type="predicted"/>
<gene>
    <name evidence="2" type="ORF">NEMBOFW57_004606</name>
</gene>
<dbReference type="EMBL" id="JAHCVI010000001">
    <property type="protein sequence ID" value="KAG7294531.1"/>
    <property type="molecule type" value="Genomic_DNA"/>
</dbReference>
<keyword evidence="3" id="KW-1185">Reference proteome</keyword>
<keyword evidence="1" id="KW-1133">Transmembrane helix</keyword>
<dbReference type="PANTHER" id="PTHR37577:SF1">
    <property type="entry name" value="INTEGRAL MEMBRANE PROTEIN"/>
    <property type="match status" value="1"/>
</dbReference>
<accession>A0AAD4F7Q5</accession>